<name>A0ABD5RQF4_9EURY</name>
<comment type="caution">
    <text evidence="1">The sequence shown here is derived from an EMBL/GenBank/DDBJ whole genome shotgun (WGS) entry which is preliminary data.</text>
</comment>
<dbReference type="RefSeq" id="WP_247416126.1">
    <property type="nucleotide sequence ID" value="NZ_JALLGW010000001.1"/>
</dbReference>
<dbReference type="Proteomes" id="UP001596099">
    <property type="component" value="Unassembled WGS sequence"/>
</dbReference>
<keyword evidence="2" id="KW-1185">Reference proteome</keyword>
<dbReference type="EMBL" id="JBHSQH010000001">
    <property type="protein sequence ID" value="MFC5972598.1"/>
    <property type="molecule type" value="Genomic_DNA"/>
</dbReference>
<dbReference type="AlphaFoldDB" id="A0ABD5RQF4"/>
<reference evidence="1 2" key="1">
    <citation type="journal article" date="2019" name="Int. J. Syst. Evol. Microbiol.">
        <title>The Global Catalogue of Microorganisms (GCM) 10K type strain sequencing project: providing services to taxonomists for standard genome sequencing and annotation.</title>
        <authorList>
            <consortium name="The Broad Institute Genomics Platform"/>
            <consortium name="The Broad Institute Genome Sequencing Center for Infectious Disease"/>
            <person name="Wu L."/>
            <person name="Ma J."/>
        </authorList>
    </citation>
    <scope>NUCLEOTIDE SEQUENCE [LARGE SCALE GENOMIC DNA]</scope>
    <source>
        <strain evidence="1 2">CGMCC 1.12543</strain>
    </source>
</reference>
<evidence type="ECO:0000313" key="2">
    <source>
        <dbReference type="Proteomes" id="UP001596099"/>
    </source>
</evidence>
<accession>A0ABD5RQF4</accession>
<sequence length="192" mass="21865">MTVDGYDTYIPEFTPNEEAPDASFIRGNLSKRFDRIDRMAAEYSELSDAFFDGEQTVTEVETSKVLELQNGLDDELRLFFVIANATFNFNCASIAYQYLVRPELRTGALLELFLEEVPQDALEQMLVRTGLLGTTLVGHMSNIQGKRAMFSHDVVVTSDWEGTLRPWASRTLRINEALYDFNPRESIEGEME</sequence>
<evidence type="ECO:0000313" key="1">
    <source>
        <dbReference type="EMBL" id="MFC5972598.1"/>
    </source>
</evidence>
<gene>
    <name evidence="1" type="ORF">ACFPYI_14765</name>
</gene>
<proteinExistence type="predicted"/>
<organism evidence="1 2">
    <name type="scientific">Halomarina salina</name>
    <dbReference type="NCBI Taxonomy" id="1872699"/>
    <lineage>
        <taxon>Archaea</taxon>
        <taxon>Methanobacteriati</taxon>
        <taxon>Methanobacteriota</taxon>
        <taxon>Stenosarchaea group</taxon>
        <taxon>Halobacteria</taxon>
        <taxon>Halobacteriales</taxon>
        <taxon>Natronomonadaceae</taxon>
        <taxon>Halomarina</taxon>
    </lineage>
</organism>
<protein>
    <submittedName>
        <fullName evidence="1">Uncharacterized protein</fullName>
    </submittedName>
</protein>